<feature type="transmembrane region" description="Helical" evidence="5">
    <location>
        <begin position="424"/>
        <end position="445"/>
    </location>
</feature>
<dbReference type="GO" id="GO:0009847">
    <property type="term" value="P:spore germination"/>
    <property type="evidence" value="ECO:0007669"/>
    <property type="project" value="UniProtKB-UniRule"/>
</dbReference>
<name>A0A345PM54_9BACI</name>
<dbReference type="AlphaFoldDB" id="A0A345PM54"/>
<evidence type="ECO:0000256" key="1">
    <source>
        <dbReference type="ARBA" id="ARBA00004141"/>
    </source>
</evidence>
<keyword evidence="3 4" id="KW-0472">Membrane</keyword>
<dbReference type="Proteomes" id="UP000253908">
    <property type="component" value="Chromosome"/>
</dbReference>
<feature type="transmembrane region" description="Helical" evidence="5">
    <location>
        <begin position="380"/>
        <end position="404"/>
    </location>
</feature>
<accession>A0A345PM54</accession>
<evidence type="ECO:0000313" key="6">
    <source>
        <dbReference type="EMBL" id="AXI11084.1"/>
    </source>
</evidence>
<evidence type="ECO:0000256" key="3">
    <source>
        <dbReference type="ARBA" id="ARBA00023136"/>
    </source>
</evidence>
<feature type="transmembrane region" description="Helical" evidence="5">
    <location>
        <begin position="299"/>
        <end position="321"/>
    </location>
</feature>
<dbReference type="Pfam" id="PF03323">
    <property type="entry name" value="GerA"/>
    <property type="match status" value="1"/>
</dbReference>
<dbReference type="PANTHER" id="PTHR22550:SF5">
    <property type="entry name" value="LEUCINE ZIPPER PROTEIN 4"/>
    <property type="match status" value="1"/>
</dbReference>
<dbReference type="GO" id="GO:0005886">
    <property type="term" value="C:plasma membrane"/>
    <property type="evidence" value="ECO:0007669"/>
    <property type="project" value="UniProtKB-SubCell"/>
</dbReference>
<comment type="subcellular location">
    <subcellularLocation>
        <location evidence="4">Cell membrane</location>
    </subcellularLocation>
    <subcellularLocation>
        <location evidence="1">Membrane</location>
        <topology evidence="1">Multi-pass membrane protein</topology>
    </subcellularLocation>
</comment>
<evidence type="ECO:0000313" key="7">
    <source>
        <dbReference type="Proteomes" id="UP000253908"/>
    </source>
</evidence>
<sequence length="507" mass="56398">MKTKKPEQQNQIKTGIELGTELKENLNNIKTLLDKPNDLVIRETSLGGTDYKCAIVYLSGLVDQNLVNNNILKVIQSNKSEIDSSRIDEVFQEIIAITDIKKGNKFDEVIYSLLSGSTLFYLDGMDTVLILATSGREERSIEEPQSEALIRGPREGFVESVQTNIALIRQDIKNPNLRFKSHDVGKISKRTIVVSYIDGIVNPIILQEVNRRLKSIDLDVVSESGFVEQWIEDSFLSPFPQMINTERPDRVSSALLQGKVGILVDGTPFALIAPITYSETLKSLEDYYERWIVGTLIRLLRYVGTFIALFLPAIYIALVSYHQGLIPTQLAFSIATTREGVPFPSFVEAMLMIITMEILQEAGARLPKNLGQTIGIVGGLVIGESAVSANIVSPIMVIVVALTAISSFTNPSYSAGIGFRMLRFFFMIAAAIFGLYGIILAYIMLNIHIVNLKSFGIPYSTPFAPALLKDWKDSAIRAPITMLEKQPTYMKIEDKKKKSTGEEKKQT</sequence>
<keyword evidence="5" id="KW-1133">Transmembrane helix</keyword>
<dbReference type="PIRSF" id="PIRSF005690">
    <property type="entry name" value="GerBA"/>
    <property type="match status" value="1"/>
</dbReference>
<proteinExistence type="inferred from homology"/>
<gene>
    <name evidence="6" type="ORF">CUC15_03785</name>
</gene>
<dbReference type="InterPro" id="IPR050768">
    <property type="entry name" value="UPF0353/GerABKA_families"/>
</dbReference>
<dbReference type="KEGG" id="ocn:CUC15_03785"/>
<comment type="similarity">
    <text evidence="2 4">Belongs to the GerABKA family.</text>
</comment>
<dbReference type="PANTHER" id="PTHR22550">
    <property type="entry name" value="SPORE GERMINATION PROTEIN"/>
    <property type="match status" value="1"/>
</dbReference>
<evidence type="ECO:0000256" key="4">
    <source>
        <dbReference type="PIRNR" id="PIRNR005690"/>
    </source>
</evidence>
<protein>
    <submittedName>
        <fullName evidence="6">Spore germination protein</fullName>
    </submittedName>
</protein>
<reference evidence="7" key="1">
    <citation type="submission" date="2017-11" db="EMBL/GenBank/DDBJ databases">
        <authorList>
            <person name="Zhu W."/>
        </authorList>
    </citation>
    <scope>NUCLEOTIDE SEQUENCE [LARGE SCALE GENOMIC DNA]</scope>
    <source>
        <strain evidence="7">160</strain>
    </source>
</reference>
<keyword evidence="7" id="KW-1185">Reference proteome</keyword>
<dbReference type="InterPro" id="IPR004995">
    <property type="entry name" value="Spore_Ger"/>
</dbReference>
<organism evidence="6 7">
    <name type="scientific">Oceanobacillus zhaokaii</name>
    <dbReference type="NCBI Taxonomy" id="2052660"/>
    <lineage>
        <taxon>Bacteria</taxon>
        <taxon>Bacillati</taxon>
        <taxon>Bacillota</taxon>
        <taxon>Bacilli</taxon>
        <taxon>Bacillales</taxon>
        <taxon>Bacillaceae</taxon>
        <taxon>Oceanobacillus</taxon>
    </lineage>
</organism>
<dbReference type="EMBL" id="CP024848">
    <property type="protein sequence ID" value="AXI11084.1"/>
    <property type="molecule type" value="Genomic_DNA"/>
</dbReference>
<evidence type="ECO:0000256" key="5">
    <source>
        <dbReference type="SAM" id="Phobius"/>
    </source>
</evidence>
<dbReference type="OrthoDB" id="9772630at2"/>
<evidence type="ECO:0000256" key="2">
    <source>
        <dbReference type="ARBA" id="ARBA00005278"/>
    </source>
</evidence>
<keyword evidence="5" id="KW-0812">Transmembrane</keyword>